<accession>A0A1I8A9I4</accession>
<organism evidence="2 3">
    <name type="scientific">Steinernema glaseri</name>
    <dbReference type="NCBI Taxonomy" id="37863"/>
    <lineage>
        <taxon>Eukaryota</taxon>
        <taxon>Metazoa</taxon>
        <taxon>Ecdysozoa</taxon>
        <taxon>Nematoda</taxon>
        <taxon>Chromadorea</taxon>
        <taxon>Rhabditida</taxon>
        <taxon>Tylenchina</taxon>
        <taxon>Panagrolaimomorpha</taxon>
        <taxon>Strongyloidoidea</taxon>
        <taxon>Steinernematidae</taxon>
        <taxon>Steinernema</taxon>
    </lineage>
</organism>
<dbReference type="AlphaFoldDB" id="A0A1I8A9I4"/>
<dbReference type="WBParaSite" id="L893_g3623.t1">
    <property type="protein sequence ID" value="L893_g3623.t1"/>
    <property type="gene ID" value="L893_g3623"/>
</dbReference>
<dbReference type="Proteomes" id="UP000095287">
    <property type="component" value="Unplaced"/>
</dbReference>
<reference evidence="3" key="1">
    <citation type="submission" date="2016-11" db="UniProtKB">
        <authorList>
            <consortium name="WormBaseParasite"/>
        </authorList>
    </citation>
    <scope>IDENTIFICATION</scope>
</reference>
<keyword evidence="2" id="KW-1185">Reference proteome</keyword>
<evidence type="ECO:0000256" key="1">
    <source>
        <dbReference type="SAM" id="MobiDB-lite"/>
    </source>
</evidence>
<proteinExistence type="predicted"/>
<feature type="region of interest" description="Disordered" evidence="1">
    <location>
        <begin position="1"/>
        <end position="40"/>
    </location>
</feature>
<sequence>MMRTIRGAGTRYDRGQNSGTRGRYRNPGAGRLHGNPGTRGRYRNLGAGRLHGNPGTGGRHRDFGTMELWVRHIIWRFHGLHPNVHLGYNEFTLRDVQRLSDNLRHYGVVLTPAHIVHYIAERNSHSASRRYQGSLFGKKSRARANVHRADRGNTGAGENVRLRNGILEFRHRIDGWIRSDAPGYYNVVNPVVFGRSIHYRERLPRNFETEEEFDAVVPGYQGINNFTPVEEFPGLVYGEETEEEAAAIDCYYKTLSRGTVEQFRPVLSFDQMLDVTYFARLTNTSPGKFMAGLRNRNLGQFRNFLNQGEAEEHILRQARR</sequence>
<name>A0A1I8A9I4_9BILA</name>
<evidence type="ECO:0000313" key="2">
    <source>
        <dbReference type="Proteomes" id="UP000095287"/>
    </source>
</evidence>
<protein>
    <submittedName>
        <fullName evidence="3">Glycosyltransferase</fullName>
    </submittedName>
</protein>
<evidence type="ECO:0000313" key="3">
    <source>
        <dbReference type="WBParaSite" id="L893_g3623.t1"/>
    </source>
</evidence>